<comment type="similarity">
    <text evidence="3">Belongs to the TNFAIP8 family.</text>
</comment>
<dbReference type="InterPro" id="IPR038355">
    <property type="entry name" value="TNFAIP8_sf"/>
</dbReference>
<dbReference type="GO" id="GO:0005737">
    <property type="term" value="C:cytoplasm"/>
    <property type="evidence" value="ECO:0007669"/>
    <property type="project" value="UniProtKB-SubCell"/>
</dbReference>
<feature type="compositionally biased region" description="Pro residues" evidence="5">
    <location>
        <begin position="336"/>
        <end position="349"/>
    </location>
</feature>
<dbReference type="Proteomes" id="UP000694542">
    <property type="component" value="Chromosome 20"/>
</dbReference>
<reference evidence="6" key="1">
    <citation type="submission" date="2018-10" db="EMBL/GenBank/DDBJ databases">
        <title>De novo assembly of a Great Dane genome.</title>
        <authorList>
            <person name="Kidd J.M."/>
            <person name="Pendleton A.L."/>
            <person name="Shen F."/>
            <person name="Emery S."/>
        </authorList>
    </citation>
    <scope>NUCLEOTIDE SEQUENCE [LARGE SCALE GENOMIC DNA]</scope>
    <source>
        <strain evidence="6">Great Dane</strain>
    </source>
</reference>
<dbReference type="AlphaFoldDB" id="A0A8C0Q5P4"/>
<comment type="subcellular location">
    <subcellularLocation>
        <location evidence="1">Cytoplasm</location>
    </subcellularLocation>
</comment>
<proteinExistence type="inferred from homology"/>
<dbReference type="GO" id="GO:0042981">
    <property type="term" value="P:regulation of apoptotic process"/>
    <property type="evidence" value="ECO:0007669"/>
    <property type="project" value="InterPro"/>
</dbReference>
<evidence type="ECO:0000256" key="3">
    <source>
        <dbReference type="ARBA" id="ARBA00038267"/>
    </source>
</evidence>
<name>A0A8C0Q5P4_CANLF</name>
<dbReference type="Ensembl" id="ENSCAFT00040010271.1">
    <property type="protein sequence ID" value="ENSCAFP00040008912.1"/>
    <property type="gene ID" value="ENSCAFG00040005469.1"/>
</dbReference>
<reference evidence="6" key="2">
    <citation type="submission" date="2025-08" db="UniProtKB">
        <authorList>
            <consortium name="Ensembl"/>
        </authorList>
    </citation>
    <scope>IDENTIFICATION</scope>
</reference>
<organism evidence="6 7">
    <name type="scientific">Canis lupus familiaris</name>
    <name type="common">Dog</name>
    <name type="synonym">Canis familiaris</name>
    <dbReference type="NCBI Taxonomy" id="9615"/>
    <lineage>
        <taxon>Eukaryota</taxon>
        <taxon>Metazoa</taxon>
        <taxon>Chordata</taxon>
        <taxon>Craniata</taxon>
        <taxon>Vertebrata</taxon>
        <taxon>Euteleostomi</taxon>
        <taxon>Mammalia</taxon>
        <taxon>Eutheria</taxon>
        <taxon>Laurasiatheria</taxon>
        <taxon>Carnivora</taxon>
        <taxon>Caniformia</taxon>
        <taxon>Canidae</taxon>
        <taxon>Canis</taxon>
    </lineage>
</organism>
<evidence type="ECO:0000313" key="6">
    <source>
        <dbReference type="Ensembl" id="ENSCAFP00040008912.1"/>
    </source>
</evidence>
<evidence type="ECO:0000256" key="5">
    <source>
        <dbReference type="SAM" id="MobiDB-lite"/>
    </source>
</evidence>
<dbReference type="OrthoDB" id="10055976at2759"/>
<accession>A0A8C0Q5P4</accession>
<feature type="compositionally biased region" description="Gly residues" evidence="5">
    <location>
        <begin position="35"/>
        <end position="51"/>
    </location>
</feature>
<dbReference type="Pfam" id="PF05527">
    <property type="entry name" value="TNFAIP8"/>
    <property type="match status" value="1"/>
</dbReference>
<feature type="region of interest" description="Disordered" evidence="5">
    <location>
        <begin position="305"/>
        <end position="359"/>
    </location>
</feature>
<protein>
    <recommendedName>
        <fullName evidence="4">Tumor necrosis factor alpha-induced protein 8-like protein 1</fullName>
    </recommendedName>
</protein>
<gene>
    <name evidence="6" type="primary">TNFAIP8L1</name>
</gene>
<feature type="region of interest" description="Disordered" evidence="5">
    <location>
        <begin position="1"/>
        <end position="105"/>
    </location>
</feature>
<sequence length="381" mass="40834">MACSHWPLRTPPALPLADSTPAARPPPPAPLQPFRGGGAEGAGPRRGGATRGRGRASRPAPPRPVPAQSSRASPAAAATAPRRRLDGASTVGPTDRPRRAGPMDAFSTKSLVLQAQKKLLSKMASKATVAVFIDDTSSEVLDELYRATKEFTRSRKEAQKVLKNLVKVAVKLGVLLRGGQLGGEELALLQRFRHRARRLAMTAVSFHQVDFTFDRRVLAAALHECRDLLHQAVGAHLTAKSHGRINHVFGHLADCDFLAALYGPAEPYARTCVASARASPGCWTTTAYDPGPGFPAGRGWWRFEDLPSPIPPGQGPGTRPLGEDADLRSGVRPQVPSAPIPEEPGPPLQPLDASESWRSPLNHLNDVACSFRQGNDEPEAR</sequence>
<dbReference type="InterPro" id="IPR008477">
    <property type="entry name" value="TNFAIP8-like"/>
</dbReference>
<feature type="compositionally biased region" description="Low complexity" evidence="5">
    <location>
        <begin position="66"/>
        <end position="80"/>
    </location>
</feature>
<keyword evidence="2" id="KW-0963">Cytoplasm</keyword>
<dbReference type="FunFam" id="1.20.1440.160:FF:000001">
    <property type="entry name" value="Tumor necrosis factor alpha-induced protein 8-like 1"/>
    <property type="match status" value="1"/>
</dbReference>
<dbReference type="Gene3D" id="1.20.1440.160">
    <property type="entry name" value="Tumor necrosis factor alpha-induced protein 8-like"/>
    <property type="match status" value="1"/>
</dbReference>
<evidence type="ECO:0000256" key="2">
    <source>
        <dbReference type="ARBA" id="ARBA00022490"/>
    </source>
</evidence>
<evidence type="ECO:0000256" key="4">
    <source>
        <dbReference type="ARBA" id="ARBA00039713"/>
    </source>
</evidence>
<evidence type="ECO:0000256" key="1">
    <source>
        <dbReference type="ARBA" id="ARBA00004496"/>
    </source>
</evidence>
<dbReference type="PANTHER" id="PTHR12757:SF2">
    <property type="entry name" value="TUMOR NECROSIS FACTOR ALPHA-INDUCED PROTEIN 8-LIKE PROTEIN 1"/>
    <property type="match status" value="1"/>
</dbReference>
<evidence type="ECO:0000313" key="7">
    <source>
        <dbReference type="Proteomes" id="UP000694542"/>
    </source>
</evidence>
<dbReference type="PANTHER" id="PTHR12757">
    <property type="entry name" value="TUMOR NECROSIS FACTOR INDUCED PROTEIN"/>
    <property type="match status" value="1"/>
</dbReference>